<dbReference type="PANTHER" id="PTHR30561">
    <property type="entry name" value="SMR FAMILY PROTON-DEPENDENT DRUG EFFLUX TRANSPORTER SUGE"/>
    <property type="match status" value="1"/>
</dbReference>
<dbReference type="Proteomes" id="UP000754710">
    <property type="component" value="Unassembled WGS sequence"/>
</dbReference>
<evidence type="ECO:0000313" key="9">
    <source>
        <dbReference type="EMBL" id="MBY9075359.1"/>
    </source>
</evidence>
<comment type="subcellular location">
    <subcellularLocation>
        <location evidence="1 7">Cell membrane</location>
        <topology evidence="1 7">Multi-pass membrane protein</topology>
    </subcellularLocation>
</comment>
<evidence type="ECO:0000313" key="10">
    <source>
        <dbReference type="Proteomes" id="UP000754710"/>
    </source>
</evidence>
<dbReference type="Pfam" id="PF00893">
    <property type="entry name" value="Multi_Drug_Res"/>
    <property type="match status" value="1"/>
</dbReference>
<keyword evidence="4 7" id="KW-0812">Transmembrane</keyword>
<reference evidence="9 10" key="1">
    <citation type="submission" date="2021-08" db="EMBL/GenBank/DDBJ databases">
        <title>Nocardioides bacterium WL0053 sp. nov., isolated from the sediment.</title>
        <authorList>
            <person name="Wang L."/>
            <person name="Zhang D."/>
            <person name="Zhang A."/>
        </authorList>
    </citation>
    <scope>NUCLEOTIDE SEQUENCE [LARGE SCALE GENOMIC DNA]</scope>
    <source>
        <strain evidence="9 10">WL0053</strain>
    </source>
</reference>
<evidence type="ECO:0000256" key="2">
    <source>
        <dbReference type="ARBA" id="ARBA00022448"/>
    </source>
</evidence>
<feature type="transmembrane region" description="Helical" evidence="8">
    <location>
        <begin position="31"/>
        <end position="51"/>
    </location>
</feature>
<dbReference type="EMBL" id="JAIEZQ010000002">
    <property type="protein sequence ID" value="MBY9075359.1"/>
    <property type="molecule type" value="Genomic_DNA"/>
</dbReference>
<dbReference type="Gene3D" id="1.10.3730.20">
    <property type="match status" value="1"/>
</dbReference>
<name>A0ABS7RJY4_9ACTN</name>
<dbReference type="SUPFAM" id="SSF103481">
    <property type="entry name" value="Multidrug resistance efflux transporter EmrE"/>
    <property type="match status" value="1"/>
</dbReference>
<evidence type="ECO:0000256" key="4">
    <source>
        <dbReference type="ARBA" id="ARBA00022692"/>
    </source>
</evidence>
<keyword evidence="6 8" id="KW-0472">Membrane</keyword>
<dbReference type="InterPro" id="IPR000390">
    <property type="entry name" value="Small_drug/metabolite_transptr"/>
</dbReference>
<comment type="caution">
    <text evidence="9">The sequence shown here is derived from an EMBL/GenBank/DDBJ whole genome shotgun (WGS) entry which is preliminary data.</text>
</comment>
<evidence type="ECO:0000256" key="6">
    <source>
        <dbReference type="ARBA" id="ARBA00023136"/>
    </source>
</evidence>
<dbReference type="InterPro" id="IPR037185">
    <property type="entry name" value="EmrE-like"/>
</dbReference>
<dbReference type="InterPro" id="IPR045324">
    <property type="entry name" value="Small_multidrug_res"/>
</dbReference>
<keyword evidence="10" id="KW-1185">Reference proteome</keyword>
<organism evidence="9 10">
    <name type="scientific">Nocardioides jiangsuensis</name>
    <dbReference type="NCBI Taxonomy" id="2866161"/>
    <lineage>
        <taxon>Bacteria</taxon>
        <taxon>Bacillati</taxon>
        <taxon>Actinomycetota</taxon>
        <taxon>Actinomycetes</taxon>
        <taxon>Propionibacteriales</taxon>
        <taxon>Nocardioidaceae</taxon>
        <taxon>Nocardioides</taxon>
    </lineage>
</organism>
<protein>
    <submittedName>
        <fullName evidence="9">QacE family quaternary ammonium compound efflux SMR transporter</fullName>
    </submittedName>
</protein>
<evidence type="ECO:0000256" key="8">
    <source>
        <dbReference type="SAM" id="Phobius"/>
    </source>
</evidence>
<feature type="transmembrane region" description="Helical" evidence="8">
    <location>
        <begin position="85"/>
        <end position="104"/>
    </location>
</feature>
<evidence type="ECO:0000256" key="5">
    <source>
        <dbReference type="ARBA" id="ARBA00022989"/>
    </source>
</evidence>
<comment type="similarity">
    <text evidence="7">Belongs to the drug/metabolite transporter (DMT) superfamily. Small multidrug resistance (SMR) (TC 2.A.7.1) family.</text>
</comment>
<sequence>MVYLLLALAIAAELFATMCLRASDGFTRLSPSAGAVLGYAAAFWLLSLVLVRGVPVGVAYAIWAAVGVAAVAALGWWLFDERLTLVQGGGLLLIVVGVVALELGGAH</sequence>
<dbReference type="RefSeq" id="WP_221025120.1">
    <property type="nucleotide sequence ID" value="NZ_JAIEZQ010000002.1"/>
</dbReference>
<gene>
    <name evidence="9" type="ORF">K1X13_11065</name>
</gene>
<evidence type="ECO:0000256" key="7">
    <source>
        <dbReference type="RuleBase" id="RU003942"/>
    </source>
</evidence>
<accession>A0ABS7RJY4</accession>
<keyword evidence="5 8" id="KW-1133">Transmembrane helix</keyword>
<feature type="transmembrane region" description="Helical" evidence="8">
    <location>
        <begin position="58"/>
        <end position="79"/>
    </location>
</feature>
<dbReference type="PANTHER" id="PTHR30561:SF1">
    <property type="entry name" value="MULTIDRUG TRANSPORTER EMRE"/>
    <property type="match status" value="1"/>
</dbReference>
<keyword evidence="3" id="KW-1003">Cell membrane</keyword>
<proteinExistence type="inferred from homology"/>
<keyword evidence="2" id="KW-0813">Transport</keyword>
<evidence type="ECO:0000256" key="3">
    <source>
        <dbReference type="ARBA" id="ARBA00022475"/>
    </source>
</evidence>
<evidence type="ECO:0000256" key="1">
    <source>
        <dbReference type="ARBA" id="ARBA00004651"/>
    </source>
</evidence>